<dbReference type="PANTHER" id="PTHR43798:SF31">
    <property type="entry name" value="AB HYDROLASE SUPERFAMILY PROTEIN YCLE"/>
    <property type="match status" value="1"/>
</dbReference>
<evidence type="ECO:0000313" key="4">
    <source>
        <dbReference type="Proteomes" id="UP000427906"/>
    </source>
</evidence>
<dbReference type="RefSeq" id="WP_155316618.1">
    <property type="nucleotide sequence ID" value="NZ_AP021874.1"/>
</dbReference>
<dbReference type="InterPro" id="IPR000073">
    <property type="entry name" value="AB_hydrolase_1"/>
</dbReference>
<dbReference type="Pfam" id="PF12697">
    <property type="entry name" value="Abhydrolase_6"/>
    <property type="match status" value="1"/>
</dbReference>
<dbReference type="GO" id="GO:0016020">
    <property type="term" value="C:membrane"/>
    <property type="evidence" value="ECO:0007669"/>
    <property type="project" value="TreeGrafter"/>
</dbReference>
<proteinExistence type="predicted"/>
<organism evidence="3 4">
    <name type="scientific">Desulfosarcina alkanivorans</name>
    <dbReference type="NCBI Taxonomy" id="571177"/>
    <lineage>
        <taxon>Bacteria</taxon>
        <taxon>Pseudomonadati</taxon>
        <taxon>Thermodesulfobacteriota</taxon>
        <taxon>Desulfobacteria</taxon>
        <taxon>Desulfobacterales</taxon>
        <taxon>Desulfosarcinaceae</taxon>
        <taxon>Desulfosarcina</taxon>
    </lineage>
</organism>
<dbReference type="AlphaFoldDB" id="A0A5K7YUU6"/>
<dbReference type="OrthoDB" id="5416147at2"/>
<dbReference type="InterPro" id="IPR050266">
    <property type="entry name" value="AB_hydrolase_sf"/>
</dbReference>
<dbReference type="KEGG" id="dalk:DSCA_23870"/>
<keyword evidence="4" id="KW-1185">Reference proteome</keyword>
<sequence>MALNRGTTIPDRLKRLDGYLADAESRIQGIREDCEKTIVWHDSQRKRRDLAIVYIHGFSASRMETWPLCDRLAEANGANLFYTRLTGHGQDGPAMAAATVADWLNDGLEAVAIGRRLGKKIILVGMSTGATLATWLAAQPSVAPLIDRLVLLSPNYFPKNPMAAAALWPPSFRIMEQFYGGWRSFSIANDRHARYWTVRYPLKAIAVMMQLVRRSWQVDLKNAAMPVLMMVNPWDRVVNVTLAVVRYRAFPSAQKKLVLFRKNRDLGRHVLAGDILATQATAKAFAIINTFLNEHRPQE</sequence>
<keyword evidence="1" id="KW-0378">Hydrolase</keyword>
<evidence type="ECO:0000259" key="2">
    <source>
        <dbReference type="Pfam" id="PF12697"/>
    </source>
</evidence>
<reference evidence="3 4" key="1">
    <citation type="submission" date="2019-11" db="EMBL/GenBank/DDBJ databases">
        <title>Comparative genomics of hydrocarbon-degrading Desulfosarcina strains.</title>
        <authorList>
            <person name="Watanabe M."/>
            <person name="Kojima H."/>
            <person name="Fukui M."/>
        </authorList>
    </citation>
    <scope>NUCLEOTIDE SEQUENCE [LARGE SCALE GENOMIC DNA]</scope>
    <source>
        <strain evidence="3 4">PL12</strain>
    </source>
</reference>
<name>A0A5K7YUU6_9BACT</name>
<evidence type="ECO:0000313" key="3">
    <source>
        <dbReference type="EMBL" id="BBO68457.1"/>
    </source>
</evidence>
<dbReference type="GO" id="GO:0016787">
    <property type="term" value="F:hydrolase activity"/>
    <property type="evidence" value="ECO:0007669"/>
    <property type="project" value="UniProtKB-KW"/>
</dbReference>
<evidence type="ECO:0000256" key="1">
    <source>
        <dbReference type="ARBA" id="ARBA00022801"/>
    </source>
</evidence>
<gene>
    <name evidence="3" type="ORF">DSCA_23870</name>
</gene>
<feature type="domain" description="AB hydrolase-1" evidence="2">
    <location>
        <begin position="52"/>
        <end position="241"/>
    </location>
</feature>
<accession>A0A5K7YUU6</accession>
<dbReference type="InterPro" id="IPR029058">
    <property type="entry name" value="AB_hydrolase_fold"/>
</dbReference>
<dbReference type="SUPFAM" id="SSF53474">
    <property type="entry name" value="alpha/beta-Hydrolases"/>
    <property type="match status" value="1"/>
</dbReference>
<dbReference type="EMBL" id="AP021874">
    <property type="protein sequence ID" value="BBO68457.1"/>
    <property type="molecule type" value="Genomic_DNA"/>
</dbReference>
<dbReference type="Gene3D" id="3.40.50.1820">
    <property type="entry name" value="alpha/beta hydrolase"/>
    <property type="match status" value="1"/>
</dbReference>
<protein>
    <submittedName>
        <fullName evidence="3">Lysophospholipase</fullName>
    </submittedName>
</protein>
<dbReference type="PANTHER" id="PTHR43798">
    <property type="entry name" value="MONOACYLGLYCEROL LIPASE"/>
    <property type="match status" value="1"/>
</dbReference>
<dbReference type="Proteomes" id="UP000427906">
    <property type="component" value="Chromosome"/>
</dbReference>